<feature type="coiled-coil region" evidence="11">
    <location>
        <begin position="248"/>
        <end position="299"/>
    </location>
</feature>
<feature type="transmembrane region" description="Helical" evidence="12">
    <location>
        <begin position="612"/>
        <end position="633"/>
    </location>
</feature>
<dbReference type="Pfam" id="PF15294">
    <property type="entry name" value="Leu_zip"/>
    <property type="match status" value="2"/>
</dbReference>
<dbReference type="Proteomes" id="UP001148018">
    <property type="component" value="Unassembled WGS sequence"/>
</dbReference>
<comment type="subcellular location">
    <subcellularLocation>
        <location evidence="1">Cell membrane</location>
        <topology evidence="1">Multi-pass membrane protein</topology>
    </subcellularLocation>
</comment>
<evidence type="ECO:0000256" key="3">
    <source>
        <dbReference type="ARBA" id="ARBA00022692"/>
    </source>
</evidence>
<keyword evidence="6 12" id="KW-0472">Membrane</keyword>
<keyword evidence="2" id="KW-1003">Cell membrane</keyword>
<evidence type="ECO:0000256" key="6">
    <source>
        <dbReference type="ARBA" id="ARBA00023136"/>
    </source>
</evidence>
<evidence type="ECO:0000259" key="13">
    <source>
        <dbReference type="PROSITE" id="PS50262"/>
    </source>
</evidence>
<dbReference type="PANTHER" id="PTHR10489">
    <property type="entry name" value="CELL ADHESION MOLECULE"/>
    <property type="match status" value="1"/>
</dbReference>
<evidence type="ECO:0000256" key="12">
    <source>
        <dbReference type="SAM" id="Phobius"/>
    </source>
</evidence>
<dbReference type="AlphaFoldDB" id="A0A9Q0ES77"/>
<evidence type="ECO:0000256" key="10">
    <source>
        <dbReference type="RuleBase" id="RU000688"/>
    </source>
</evidence>
<keyword evidence="3 10" id="KW-0812">Transmembrane</keyword>
<evidence type="ECO:0000256" key="9">
    <source>
        <dbReference type="ARBA" id="ARBA00023224"/>
    </source>
</evidence>
<keyword evidence="7 10" id="KW-0675">Receptor</keyword>
<feature type="transmembrane region" description="Helical" evidence="12">
    <location>
        <begin position="569"/>
        <end position="591"/>
    </location>
</feature>
<comment type="caution">
    <text evidence="14">The sequence shown here is derived from an EMBL/GenBank/DDBJ whole genome shotgun (WGS) entry which is preliminary data.</text>
</comment>
<dbReference type="GO" id="GO:0006955">
    <property type="term" value="P:immune response"/>
    <property type="evidence" value="ECO:0007669"/>
    <property type="project" value="TreeGrafter"/>
</dbReference>
<evidence type="ECO:0000256" key="5">
    <source>
        <dbReference type="ARBA" id="ARBA00023040"/>
    </source>
</evidence>
<feature type="transmembrane region" description="Helical" evidence="12">
    <location>
        <begin position="471"/>
        <end position="499"/>
    </location>
</feature>
<keyword evidence="5 10" id="KW-0297">G-protein coupled receptor</keyword>
<feature type="transmembrane region" description="Helical" evidence="12">
    <location>
        <begin position="407"/>
        <end position="427"/>
    </location>
</feature>
<feature type="transmembrane region" description="Helical" evidence="12">
    <location>
        <begin position="665"/>
        <end position="683"/>
    </location>
</feature>
<name>A0A9Q0ES77_9TELE</name>
<dbReference type="Gene3D" id="1.20.1070.10">
    <property type="entry name" value="Rhodopsin 7-helix transmembrane proteins"/>
    <property type="match status" value="1"/>
</dbReference>
<evidence type="ECO:0000313" key="15">
    <source>
        <dbReference type="Proteomes" id="UP001148018"/>
    </source>
</evidence>
<keyword evidence="8" id="KW-0325">Glycoprotein</keyword>
<protein>
    <recommendedName>
        <fullName evidence="13">G-protein coupled receptors family 1 profile domain-containing protein</fullName>
    </recommendedName>
</protein>
<dbReference type="SUPFAM" id="SSF81321">
    <property type="entry name" value="Family A G protein-coupled receptor-like"/>
    <property type="match status" value="1"/>
</dbReference>
<dbReference type="GO" id="GO:0060326">
    <property type="term" value="P:cell chemotaxis"/>
    <property type="evidence" value="ECO:0007669"/>
    <property type="project" value="TreeGrafter"/>
</dbReference>
<dbReference type="OrthoDB" id="313412at2759"/>
<proteinExistence type="inferred from homology"/>
<evidence type="ECO:0000256" key="1">
    <source>
        <dbReference type="ARBA" id="ARBA00004651"/>
    </source>
</evidence>
<dbReference type="PRINTS" id="PR00237">
    <property type="entry name" value="GPCRRHODOPSN"/>
</dbReference>
<keyword evidence="11" id="KW-0175">Coiled coil</keyword>
<feature type="domain" description="G-protein coupled receptors family 1 profile" evidence="13">
    <location>
        <begin position="418"/>
        <end position="676"/>
    </location>
</feature>
<dbReference type="PRINTS" id="PR00657">
    <property type="entry name" value="CCCHEMOKINER"/>
</dbReference>
<dbReference type="EMBL" id="JANIIK010000037">
    <property type="protein sequence ID" value="KAJ3610966.1"/>
    <property type="molecule type" value="Genomic_DNA"/>
</dbReference>
<gene>
    <name evidence="14" type="ORF">NHX12_020982</name>
</gene>
<dbReference type="GO" id="GO:0016493">
    <property type="term" value="F:C-C chemokine receptor activity"/>
    <property type="evidence" value="ECO:0007669"/>
    <property type="project" value="TreeGrafter"/>
</dbReference>
<dbReference type="InterPro" id="IPR026157">
    <property type="entry name" value="LZTFL1"/>
</dbReference>
<feature type="transmembrane region" description="Helical" evidence="12">
    <location>
        <begin position="520"/>
        <end position="539"/>
    </location>
</feature>
<keyword evidence="9 10" id="KW-0807">Transducer</keyword>
<keyword evidence="4 12" id="KW-1133">Transmembrane helix</keyword>
<evidence type="ECO:0000256" key="11">
    <source>
        <dbReference type="SAM" id="Coils"/>
    </source>
</evidence>
<reference evidence="14" key="1">
    <citation type="submission" date="2022-07" db="EMBL/GenBank/DDBJ databases">
        <title>Chromosome-level genome of Muraenolepis orangiensis.</title>
        <authorList>
            <person name="Kim J."/>
        </authorList>
    </citation>
    <scope>NUCLEOTIDE SEQUENCE</scope>
    <source>
        <strain evidence="14">KU_S4_2022</strain>
        <tissue evidence="14">Muscle</tissue>
    </source>
</reference>
<feature type="transmembrane region" description="Helical" evidence="12">
    <location>
        <begin position="439"/>
        <end position="459"/>
    </location>
</feature>
<dbReference type="PANTHER" id="PTHR10489:SF664">
    <property type="entry name" value="C-C CHEMOKINE RECEPTOR TYPE 9"/>
    <property type="match status" value="1"/>
</dbReference>
<dbReference type="Pfam" id="PF00001">
    <property type="entry name" value="7tm_1"/>
    <property type="match status" value="1"/>
</dbReference>
<evidence type="ECO:0000313" key="14">
    <source>
        <dbReference type="EMBL" id="KAJ3610966.1"/>
    </source>
</evidence>
<evidence type="ECO:0000256" key="2">
    <source>
        <dbReference type="ARBA" id="ARBA00022475"/>
    </source>
</evidence>
<evidence type="ECO:0000256" key="4">
    <source>
        <dbReference type="ARBA" id="ARBA00022989"/>
    </source>
</evidence>
<dbReference type="PROSITE" id="PS50262">
    <property type="entry name" value="G_PROTEIN_RECEP_F1_2"/>
    <property type="match status" value="1"/>
</dbReference>
<dbReference type="InterPro" id="IPR050119">
    <property type="entry name" value="CCR1-9-like"/>
</dbReference>
<evidence type="ECO:0000256" key="8">
    <source>
        <dbReference type="ARBA" id="ARBA00023180"/>
    </source>
</evidence>
<dbReference type="GO" id="GO:0019957">
    <property type="term" value="F:C-C chemokine binding"/>
    <property type="evidence" value="ECO:0007669"/>
    <property type="project" value="TreeGrafter"/>
</dbReference>
<dbReference type="FunFam" id="1.20.1070.10:FF:000035">
    <property type="entry name" value="C-C chemokine receptor type 6"/>
    <property type="match status" value="1"/>
</dbReference>
<sequence>MTLPVTMAMTLPRYHGDDAKPVTKLMTPPSLPRLVEEAFTVDEVREMLEGLQAVVVGEVETELINTAHTNVLLLRQLFSQADKFYLRLQSDISELENRDLLEQVAEFEKTDFKTTNKTTQEISKPKLAPLNEGGVSELLKKEITRLQEENEKLKGRLRNLESQAMSVLDEKTKAERALKDLRMVQGDQQVPDFLPGPGGPNLLLLLSGALPDQDQDQDLESTVAALREDYERSLDVSAASQKDLQQNLVTAKHELLHVREQLAMAEKELDRKFQQTAAYRNMKEMLTNKNEQIKDIRKRLQSFNGIRCLYDLSHHRLPNCKYYHVKYCSIKYYHVKYCSIKYYHVKYCSIKYYHVKYCSIKYYHVKYCSIKYYHDPGSGYPEDYDLDENPCLKTWVRDFQRRFEPPLFLLIFVLGTAGNLLVVLVHWTVRHRLKTMTDVYLVNLAVADLLFLATLPFWAVNAMQGWAFGPYSAGLCTAVVAVYKLNFFSGMLLLTCISVDRYVAIVQVTRAHNLRRARRMLYSRGACLAVWLLSSLLALPEVLLAQVRKSSSGLTTCDLRSGTRTGTKVLVLSLQVAVGFVLPLAVMAACYSSVLRALLQARSFQKHKALRVILAVVLAFALSQLPCNAYLVLTAWRASSPGGGLDDCGAATRADVVGQVTKSLAYAHACLNPFLYAFVGVRFREDLLRVFRWYTGRPSAGDRGKTASVAKRPSAMSETETAAALSL</sequence>
<evidence type="ECO:0000256" key="7">
    <source>
        <dbReference type="ARBA" id="ARBA00023170"/>
    </source>
</evidence>
<dbReference type="InterPro" id="IPR000355">
    <property type="entry name" value="Chemokine_rcpt"/>
</dbReference>
<dbReference type="PROSITE" id="PS00237">
    <property type="entry name" value="G_PROTEIN_RECEP_F1_1"/>
    <property type="match status" value="1"/>
</dbReference>
<organism evidence="14 15">
    <name type="scientific">Muraenolepis orangiensis</name>
    <name type="common">Patagonian moray cod</name>
    <dbReference type="NCBI Taxonomy" id="630683"/>
    <lineage>
        <taxon>Eukaryota</taxon>
        <taxon>Metazoa</taxon>
        <taxon>Chordata</taxon>
        <taxon>Craniata</taxon>
        <taxon>Vertebrata</taxon>
        <taxon>Euteleostomi</taxon>
        <taxon>Actinopterygii</taxon>
        <taxon>Neopterygii</taxon>
        <taxon>Teleostei</taxon>
        <taxon>Neoteleostei</taxon>
        <taxon>Acanthomorphata</taxon>
        <taxon>Zeiogadaria</taxon>
        <taxon>Gadariae</taxon>
        <taxon>Gadiformes</taxon>
        <taxon>Muraenolepidoidei</taxon>
        <taxon>Muraenolepididae</taxon>
        <taxon>Muraenolepis</taxon>
    </lineage>
</organism>
<feature type="coiled-coil region" evidence="11">
    <location>
        <begin position="136"/>
        <end position="177"/>
    </location>
</feature>
<dbReference type="GO" id="GO:0019722">
    <property type="term" value="P:calcium-mediated signaling"/>
    <property type="evidence" value="ECO:0007669"/>
    <property type="project" value="TreeGrafter"/>
</dbReference>
<keyword evidence="15" id="KW-1185">Reference proteome</keyword>
<dbReference type="GO" id="GO:0007204">
    <property type="term" value="P:positive regulation of cytosolic calcium ion concentration"/>
    <property type="evidence" value="ECO:0007669"/>
    <property type="project" value="TreeGrafter"/>
</dbReference>
<accession>A0A9Q0ES77</accession>
<dbReference type="GO" id="GO:0009897">
    <property type="term" value="C:external side of plasma membrane"/>
    <property type="evidence" value="ECO:0007669"/>
    <property type="project" value="TreeGrafter"/>
</dbReference>
<comment type="similarity">
    <text evidence="10">Belongs to the G-protein coupled receptor 1 family.</text>
</comment>
<dbReference type="InterPro" id="IPR000276">
    <property type="entry name" value="GPCR_Rhodpsn"/>
</dbReference>
<dbReference type="InterPro" id="IPR017452">
    <property type="entry name" value="GPCR_Rhodpsn_7TM"/>
</dbReference>